<dbReference type="GO" id="GO:0005886">
    <property type="term" value="C:plasma membrane"/>
    <property type="evidence" value="ECO:0007669"/>
    <property type="project" value="TreeGrafter"/>
</dbReference>
<reference evidence="2" key="1">
    <citation type="journal article" date="2017" name="Gigascience">
        <title>The genome draft of coconut (Cocos nucifera).</title>
        <authorList>
            <person name="Xiao Y."/>
            <person name="Xu P."/>
            <person name="Fan H."/>
            <person name="Baudouin L."/>
            <person name="Xia W."/>
            <person name="Bocs S."/>
            <person name="Xu J."/>
            <person name="Li Q."/>
            <person name="Guo A."/>
            <person name="Zhou L."/>
            <person name="Li J."/>
            <person name="Wu Y."/>
            <person name="Ma Z."/>
            <person name="Armero A."/>
            <person name="Issali A.E."/>
            <person name="Liu N."/>
            <person name="Peng M."/>
            <person name="Yang Y."/>
        </authorList>
    </citation>
    <scope>NUCLEOTIDE SEQUENCE</scope>
    <source>
        <tissue evidence="2">Spear leaf of Hainan Tall coconut</tissue>
    </source>
</reference>
<dbReference type="Proteomes" id="UP000797356">
    <property type="component" value="Chromosome 9"/>
</dbReference>
<dbReference type="AlphaFoldDB" id="A0A8K0IK66"/>
<name>A0A8K0IK66_COCNU</name>
<protein>
    <submittedName>
        <fullName evidence="2">Senescence/dehydration-associated protein</fullName>
    </submittedName>
</protein>
<comment type="caution">
    <text evidence="2">The sequence shown here is derived from an EMBL/GenBank/DDBJ whole genome shotgun (WGS) entry which is preliminary data.</text>
</comment>
<dbReference type="Pfam" id="PF06911">
    <property type="entry name" value="Senescence"/>
    <property type="match status" value="1"/>
</dbReference>
<evidence type="ECO:0000313" key="3">
    <source>
        <dbReference type="Proteomes" id="UP000797356"/>
    </source>
</evidence>
<gene>
    <name evidence="2" type="ORF">COCNU_09G004320</name>
</gene>
<dbReference type="PANTHER" id="PTHR21068:SF43">
    <property type="entry name" value="SPARTIN"/>
    <property type="match status" value="1"/>
</dbReference>
<organism evidence="2 3">
    <name type="scientific">Cocos nucifera</name>
    <name type="common">Coconut palm</name>
    <dbReference type="NCBI Taxonomy" id="13894"/>
    <lineage>
        <taxon>Eukaryota</taxon>
        <taxon>Viridiplantae</taxon>
        <taxon>Streptophyta</taxon>
        <taxon>Embryophyta</taxon>
        <taxon>Tracheophyta</taxon>
        <taxon>Spermatophyta</taxon>
        <taxon>Magnoliopsida</taxon>
        <taxon>Liliopsida</taxon>
        <taxon>Arecaceae</taxon>
        <taxon>Arecoideae</taxon>
        <taxon>Cocoseae</taxon>
        <taxon>Attaleinae</taxon>
        <taxon>Cocos</taxon>
    </lineage>
</organism>
<dbReference type="EMBL" id="CM017880">
    <property type="protein sequence ID" value="KAG1360969.1"/>
    <property type="molecule type" value="Genomic_DNA"/>
</dbReference>
<dbReference type="PANTHER" id="PTHR21068">
    <property type="entry name" value="SPARTIN"/>
    <property type="match status" value="1"/>
</dbReference>
<reference evidence="2" key="2">
    <citation type="submission" date="2019-07" db="EMBL/GenBank/DDBJ databases">
        <authorList>
            <person name="Yang Y."/>
            <person name="Bocs S."/>
            <person name="Baudouin L."/>
        </authorList>
    </citation>
    <scope>NUCLEOTIDE SEQUENCE</scope>
    <source>
        <tissue evidence="2">Spear leaf of Hainan Tall coconut</tissue>
    </source>
</reference>
<feature type="domain" description="Senescence" evidence="1">
    <location>
        <begin position="6"/>
        <end position="83"/>
    </location>
</feature>
<dbReference type="InterPro" id="IPR045036">
    <property type="entry name" value="Spartin-like"/>
</dbReference>
<keyword evidence="3" id="KW-1185">Reference proteome</keyword>
<dbReference type="InterPro" id="IPR009686">
    <property type="entry name" value="Senescence/spartin_C"/>
</dbReference>
<evidence type="ECO:0000313" key="2">
    <source>
        <dbReference type="EMBL" id="KAG1360969.1"/>
    </source>
</evidence>
<dbReference type="OrthoDB" id="20821at2759"/>
<evidence type="ECO:0000259" key="1">
    <source>
        <dbReference type="Pfam" id="PF06911"/>
    </source>
</evidence>
<sequence>MAFCGRICDAVEVAGKNVLSTSSVATTGLVSHRYGEQAAELTTESLDAAGHAIGTAWAVFKIRKAIDPKSSIKPTSLAKSAVKAAAAELKAKRR</sequence>
<accession>A0A8K0IK66</accession>
<proteinExistence type="predicted"/>